<evidence type="ECO:0000256" key="1">
    <source>
        <dbReference type="SAM" id="MobiDB-lite"/>
    </source>
</evidence>
<dbReference type="GO" id="GO:0003746">
    <property type="term" value="F:translation elongation factor activity"/>
    <property type="evidence" value="ECO:0007669"/>
    <property type="project" value="UniProtKB-KW"/>
</dbReference>
<dbReference type="Pfam" id="PF06209">
    <property type="entry name" value="COBRA1"/>
    <property type="match status" value="1"/>
</dbReference>
<accession>A0A1R1YPW8</accession>
<dbReference type="OrthoDB" id="5548359at2759"/>
<dbReference type="PANTHER" id="PTHR13503:SF3">
    <property type="entry name" value="NEGATIVE ELONGATION FACTOR B"/>
    <property type="match status" value="1"/>
</dbReference>
<sequence>MSNPADFNSMNKNGSIRSAGQDQIKKNFNSGNVHEAVDSFFSENRLQTEFSDSLYWIIDLLQISRSKFHVKVLQHLTREIISDIKQAARDANDNSGLHGNQYFSSNYSPLASKANIKDFINKLENYIDIHEVVVLMIELLEQIEDMPLPQSLIHILKNDFPLYKRCGISLKRRIWHQDHEILITDVDQILNSYCADVNLSTLNKEMSKQNMNHATKIRREHPDLYHIFEIVNGDVSLYNAVTDVVEKKFKATYRIELCTFRLDFLMIMHNHDIRKVVENDPVYGLAWSLDSVSPEITEIPNLLNERDLAAIHQLCIEIYELKKGAIGVTDFSHLNLIEYSEVARQLVYKIVLDFIENGEFGIVDAMLPLLWRATCRLYERLDDEYAAEPKHIPANSDHANGFNDDRSNLHFDISGILPDPTSISSFINYKYRVPWQQPQVKSAYNNSEVCFFELESFVQSLITTITSTKSLTTKLLNSGAMSNRLFMFMEKYARVNTFGHLQFLRLIEKISLTLSAAMNDAFSNSGTISSQRNSSSDRSIYGSKISKTASHNSGFGKLNLNKDNKQENNWNSPDSFSSGVVGNNGGNNHLSPVSHFGILGDSPFSVDDTSNVDDGMPIIDMLGAANLAFRYSERLAAYGSVDIYSYNELVNAYNKVISSSPANAFNFRVSKLNCPQINNFFNNSFE</sequence>
<feature type="region of interest" description="Disordered" evidence="1">
    <location>
        <begin position="554"/>
        <end position="582"/>
    </location>
</feature>
<proteinExistence type="predicted"/>
<name>A0A1R1YPW8_9FUNG</name>
<dbReference type="GO" id="GO:0032021">
    <property type="term" value="C:NELF complex"/>
    <property type="evidence" value="ECO:0007669"/>
    <property type="project" value="TreeGrafter"/>
</dbReference>
<evidence type="ECO:0000313" key="3">
    <source>
        <dbReference type="Proteomes" id="UP000187429"/>
    </source>
</evidence>
<dbReference type="Proteomes" id="UP000187429">
    <property type="component" value="Unassembled WGS sequence"/>
</dbReference>
<protein>
    <submittedName>
        <fullName evidence="2">Negative elongation factor B</fullName>
    </submittedName>
</protein>
<reference evidence="3" key="1">
    <citation type="submission" date="2017-01" db="EMBL/GenBank/DDBJ databases">
        <authorList>
            <person name="Wang Y."/>
            <person name="White M."/>
            <person name="Kvist S."/>
            <person name="Moncalvo J.-M."/>
        </authorList>
    </citation>
    <scope>NUCLEOTIDE SEQUENCE [LARGE SCALE GENOMIC DNA]</scope>
    <source>
        <strain evidence="3">ID-206-W2</strain>
    </source>
</reference>
<organism evidence="2 3">
    <name type="scientific">Smittium culicis</name>
    <dbReference type="NCBI Taxonomy" id="133412"/>
    <lineage>
        <taxon>Eukaryota</taxon>
        <taxon>Fungi</taxon>
        <taxon>Fungi incertae sedis</taxon>
        <taxon>Zoopagomycota</taxon>
        <taxon>Kickxellomycotina</taxon>
        <taxon>Harpellomycetes</taxon>
        <taxon>Harpellales</taxon>
        <taxon>Legeriomycetaceae</taxon>
        <taxon>Smittium</taxon>
    </lineage>
</organism>
<dbReference type="PANTHER" id="PTHR13503">
    <property type="entry name" value="NEGATIVE ELONGATION FACTOR COMPLEX MEMBER B"/>
    <property type="match status" value="1"/>
</dbReference>
<dbReference type="EMBL" id="LSSM01000477">
    <property type="protein sequence ID" value="OMJ28806.1"/>
    <property type="molecule type" value="Genomic_DNA"/>
</dbReference>
<dbReference type="InterPro" id="IPR010405">
    <property type="entry name" value="COBRA1"/>
</dbReference>
<keyword evidence="2" id="KW-0251">Elongation factor</keyword>
<gene>
    <name evidence="2" type="ORF">AYI69_g1709</name>
</gene>
<keyword evidence="3" id="KW-1185">Reference proteome</keyword>
<evidence type="ECO:0000313" key="2">
    <source>
        <dbReference type="EMBL" id="OMJ28806.1"/>
    </source>
</evidence>
<comment type="caution">
    <text evidence="2">The sequence shown here is derived from an EMBL/GenBank/DDBJ whole genome shotgun (WGS) entry which is preliminary data.</text>
</comment>
<keyword evidence="2" id="KW-0648">Protein biosynthesis</keyword>
<dbReference type="GO" id="GO:0034244">
    <property type="term" value="P:negative regulation of transcription elongation by RNA polymerase II"/>
    <property type="evidence" value="ECO:0007669"/>
    <property type="project" value="TreeGrafter"/>
</dbReference>
<feature type="compositionally biased region" description="Polar residues" evidence="1">
    <location>
        <begin position="567"/>
        <end position="578"/>
    </location>
</feature>
<dbReference type="AlphaFoldDB" id="A0A1R1YPW8"/>